<feature type="zinc finger region" description="C3H1-type" evidence="5">
    <location>
        <begin position="105"/>
        <end position="128"/>
    </location>
</feature>
<keyword evidence="4 5" id="KW-0862">Zinc</keyword>
<feature type="domain" description="C3H1-type" evidence="6">
    <location>
        <begin position="187"/>
        <end position="215"/>
    </location>
</feature>
<feature type="domain" description="C3H1-type" evidence="6">
    <location>
        <begin position="59"/>
        <end position="86"/>
    </location>
</feature>
<protein>
    <recommendedName>
        <fullName evidence="6">C3H1-type domain-containing protein</fullName>
    </recommendedName>
</protein>
<evidence type="ECO:0000256" key="2">
    <source>
        <dbReference type="ARBA" id="ARBA00022737"/>
    </source>
</evidence>
<comment type="caution">
    <text evidence="7">The sequence shown here is derived from an EMBL/GenBank/DDBJ whole genome shotgun (WGS) entry which is preliminary data.</text>
</comment>
<dbReference type="InterPro" id="IPR036855">
    <property type="entry name" value="Znf_CCCH_sf"/>
</dbReference>
<reference evidence="7" key="1">
    <citation type="submission" date="2023-02" db="EMBL/GenBank/DDBJ databases">
        <title>Genome of toxic invasive species Heracleum sosnowskyi carries increased number of genes despite the absence of recent whole-genome duplications.</title>
        <authorList>
            <person name="Schelkunov M."/>
            <person name="Shtratnikova V."/>
            <person name="Makarenko M."/>
            <person name="Klepikova A."/>
            <person name="Omelchenko D."/>
            <person name="Novikova G."/>
            <person name="Obukhova E."/>
            <person name="Bogdanov V."/>
            <person name="Penin A."/>
            <person name="Logacheva M."/>
        </authorList>
    </citation>
    <scope>NUCLEOTIDE SEQUENCE</scope>
    <source>
        <strain evidence="7">Hsosn_3</strain>
        <tissue evidence="7">Leaf</tissue>
    </source>
</reference>
<keyword evidence="3 5" id="KW-0863">Zinc-finger</keyword>
<reference evidence="7" key="2">
    <citation type="submission" date="2023-05" db="EMBL/GenBank/DDBJ databases">
        <authorList>
            <person name="Schelkunov M.I."/>
        </authorList>
    </citation>
    <scope>NUCLEOTIDE SEQUENCE</scope>
    <source>
        <strain evidence="7">Hsosn_3</strain>
        <tissue evidence="7">Leaf</tissue>
    </source>
</reference>
<dbReference type="PANTHER" id="PTHR12547">
    <property type="entry name" value="CCCH ZINC FINGER/TIS11-RELATED"/>
    <property type="match status" value="1"/>
</dbReference>
<evidence type="ECO:0000256" key="1">
    <source>
        <dbReference type="ARBA" id="ARBA00022723"/>
    </source>
</evidence>
<dbReference type="FunFam" id="4.10.1000.10:FF:000001">
    <property type="entry name" value="zinc finger CCCH domain-containing protein 15-like"/>
    <property type="match status" value="1"/>
</dbReference>
<feature type="zinc finger region" description="C3H1-type" evidence="5">
    <location>
        <begin position="59"/>
        <end position="86"/>
    </location>
</feature>
<dbReference type="InterPro" id="IPR045877">
    <property type="entry name" value="ZFP36-like"/>
</dbReference>
<evidence type="ECO:0000259" key="6">
    <source>
        <dbReference type="PROSITE" id="PS50103"/>
    </source>
</evidence>
<evidence type="ECO:0000256" key="4">
    <source>
        <dbReference type="ARBA" id="ARBA00022833"/>
    </source>
</evidence>
<organism evidence="7 8">
    <name type="scientific">Heracleum sosnowskyi</name>
    <dbReference type="NCBI Taxonomy" id="360622"/>
    <lineage>
        <taxon>Eukaryota</taxon>
        <taxon>Viridiplantae</taxon>
        <taxon>Streptophyta</taxon>
        <taxon>Embryophyta</taxon>
        <taxon>Tracheophyta</taxon>
        <taxon>Spermatophyta</taxon>
        <taxon>Magnoliopsida</taxon>
        <taxon>eudicotyledons</taxon>
        <taxon>Gunneridae</taxon>
        <taxon>Pentapetalae</taxon>
        <taxon>asterids</taxon>
        <taxon>campanulids</taxon>
        <taxon>Apiales</taxon>
        <taxon>Apiaceae</taxon>
        <taxon>Apioideae</taxon>
        <taxon>apioid superclade</taxon>
        <taxon>Tordylieae</taxon>
        <taxon>Tordyliinae</taxon>
        <taxon>Heracleum</taxon>
    </lineage>
</organism>
<dbReference type="InterPro" id="IPR000571">
    <property type="entry name" value="Znf_CCCH"/>
</dbReference>
<sequence>MENGEQARDVPGRFRANDESFGVNANADHCRSFKRPRISENVRDSRMPNLNYTSRADNLFKAQPCCDFKTRGCGYGTTCRYSHEFRGTSQGEMVTKEIGVGYNNLCKWYANGRPCPFGNRCCFLHENVKNDKGEFRKSHAISLAGYNHTSSSKQGNRLVGLSFGAKQNDRPVNVSSKASQEHQRPHYWKTRLCNKWETLKECPYGSKCCYAHGLAELLPRPSPRYGNLSSRSVDGLVKDEKNGVAQVEDKEGCSVRWKTVNKLVGIYADWIDDMPSQADV</sequence>
<dbReference type="GO" id="GO:0003729">
    <property type="term" value="F:mRNA binding"/>
    <property type="evidence" value="ECO:0007669"/>
    <property type="project" value="InterPro"/>
</dbReference>
<dbReference type="Gene3D" id="4.10.1000.10">
    <property type="entry name" value="Zinc finger, CCCH-type"/>
    <property type="match status" value="2"/>
</dbReference>
<dbReference type="PANTHER" id="PTHR12547:SF18">
    <property type="entry name" value="PROTEIN TIS11"/>
    <property type="match status" value="1"/>
</dbReference>
<feature type="domain" description="C3H1-type" evidence="6">
    <location>
        <begin position="105"/>
        <end position="128"/>
    </location>
</feature>
<dbReference type="Proteomes" id="UP001237642">
    <property type="component" value="Unassembled WGS sequence"/>
</dbReference>
<dbReference type="GO" id="GO:0008270">
    <property type="term" value="F:zinc ion binding"/>
    <property type="evidence" value="ECO:0007669"/>
    <property type="project" value="UniProtKB-KW"/>
</dbReference>
<name>A0AAD8HCI6_9APIA</name>
<dbReference type="SUPFAM" id="SSF90229">
    <property type="entry name" value="CCCH zinc finger"/>
    <property type="match status" value="2"/>
</dbReference>
<dbReference type="Pfam" id="PF00642">
    <property type="entry name" value="zf-CCCH"/>
    <property type="match status" value="1"/>
</dbReference>
<dbReference type="PROSITE" id="PS50103">
    <property type="entry name" value="ZF_C3H1"/>
    <property type="match status" value="3"/>
</dbReference>
<keyword evidence="2" id="KW-0677">Repeat</keyword>
<feature type="zinc finger region" description="C3H1-type" evidence="5">
    <location>
        <begin position="187"/>
        <end position="215"/>
    </location>
</feature>
<dbReference type="SMART" id="SM00356">
    <property type="entry name" value="ZnF_C3H1"/>
    <property type="match status" value="3"/>
</dbReference>
<accession>A0AAD8HCI6</accession>
<proteinExistence type="predicted"/>
<evidence type="ECO:0000256" key="3">
    <source>
        <dbReference type="ARBA" id="ARBA00022771"/>
    </source>
</evidence>
<evidence type="ECO:0000313" key="7">
    <source>
        <dbReference type="EMBL" id="KAK1364061.1"/>
    </source>
</evidence>
<dbReference type="AlphaFoldDB" id="A0AAD8HCI6"/>
<evidence type="ECO:0000256" key="5">
    <source>
        <dbReference type="PROSITE-ProRule" id="PRU00723"/>
    </source>
</evidence>
<dbReference type="EMBL" id="JAUIZM010000009">
    <property type="protein sequence ID" value="KAK1364061.1"/>
    <property type="molecule type" value="Genomic_DNA"/>
</dbReference>
<gene>
    <name evidence="7" type="ORF">POM88_039622</name>
</gene>
<evidence type="ECO:0000313" key="8">
    <source>
        <dbReference type="Proteomes" id="UP001237642"/>
    </source>
</evidence>
<keyword evidence="8" id="KW-1185">Reference proteome</keyword>
<keyword evidence="1 5" id="KW-0479">Metal-binding</keyword>